<feature type="region of interest" description="Disordered" evidence="1">
    <location>
        <begin position="532"/>
        <end position="692"/>
    </location>
</feature>
<evidence type="ECO:0000313" key="2">
    <source>
        <dbReference type="EMBL" id="RUS73500.1"/>
    </source>
</evidence>
<dbReference type="Proteomes" id="UP000271974">
    <property type="component" value="Unassembled WGS sequence"/>
</dbReference>
<feature type="compositionally biased region" description="Basic and acidic residues" evidence="1">
    <location>
        <begin position="652"/>
        <end position="664"/>
    </location>
</feature>
<sequence length="864" mass="97579">MTSTKKLISSLTKMQDEKENKPVDKDQSKIYQTKPKTESKIRPPEVLDFSLDSDDGIENRSLSHSQYMYSKSPLKEQNIQPYTSFLRQEVNAEVLCKYSSRNESFEMSPTVTATKSETNNFKLEWDDVLNTPPNFRSPTASGKKRLLSSKAVDSDMCFHSTPKESKDRSKQMSLILRKKLSQSQSLKSSDTESNLDIPSDQDSLKSLDKHIVLCNQDYFVEVQDSSAQTSFQLEGLHGKLLQSPADEKCNSSEYNLFSEENTVQTFVKNQKEENENIHCHKSFNQSFQCEESSSEISTTEECSGSKLSQISHHTHDSFVDVRDTSVQVELLHSGDQDEVSKMPNHKGVLSISGANLENANLEEENDPSLKHLSFKMPNLKEHTTQEGNKSNSVEDSNNSTSSNSMLYVSALEAVSNGHEISLDSQTSDAFSSNEDKHSINTNCTGEVNCDPSSEKKEVSSVSVLCETSVNNKAESSIFVANTDSDSDTEERACAQPFYRVEASFSESSVCEDVGLAEEKEGNLSIKDNNLINKSVSSEAKGYEEKDEDEKKEKMAAGNFLETGFVETNGSNVSEKRAGENKGLLKSTISRRAKDSDSSDEDDAFEKFLTKMKDTKQTKQEDKMDRSMSDFIADDDEELTDYSFSDSSISENEMFHVKPDNDLDRKRRPRKKSSSFFEESESGESDKDVKSKHVLQLSSDDENLLDDFITKGNTPCGLPKKIDSVNSMDNKILNTPQARGNAEAHPNDFKTPFKTPRRPIKISKAWERPFGTPTADHRRKPLTEPSDFRDKKSCPMTISKLHHLKRQSNIGLDDEAVFLKSLSEDYHDYKRHPEALRFVKHFKEKKAELTQRLFSIFNKFVFKRK</sequence>
<accession>A0A433SW35</accession>
<feature type="region of interest" description="Disordered" evidence="1">
    <location>
        <begin position="1"/>
        <end position="54"/>
    </location>
</feature>
<feature type="region of interest" description="Disordered" evidence="1">
    <location>
        <begin position="381"/>
        <end position="401"/>
    </location>
</feature>
<feature type="compositionally biased region" description="Basic and acidic residues" evidence="1">
    <location>
        <begin position="35"/>
        <end position="45"/>
    </location>
</feature>
<gene>
    <name evidence="2" type="ORF">EGW08_018740</name>
</gene>
<feature type="region of interest" description="Disordered" evidence="1">
    <location>
        <begin position="768"/>
        <end position="790"/>
    </location>
</feature>
<evidence type="ECO:0000313" key="3">
    <source>
        <dbReference type="Proteomes" id="UP000271974"/>
    </source>
</evidence>
<organism evidence="2 3">
    <name type="scientific">Elysia chlorotica</name>
    <name type="common">Eastern emerald elysia</name>
    <name type="synonym">Sea slug</name>
    <dbReference type="NCBI Taxonomy" id="188477"/>
    <lineage>
        <taxon>Eukaryota</taxon>
        <taxon>Metazoa</taxon>
        <taxon>Spiralia</taxon>
        <taxon>Lophotrochozoa</taxon>
        <taxon>Mollusca</taxon>
        <taxon>Gastropoda</taxon>
        <taxon>Heterobranchia</taxon>
        <taxon>Euthyneura</taxon>
        <taxon>Panpulmonata</taxon>
        <taxon>Sacoglossa</taxon>
        <taxon>Placobranchoidea</taxon>
        <taxon>Plakobranchidae</taxon>
        <taxon>Elysia</taxon>
    </lineage>
</organism>
<reference evidence="2 3" key="1">
    <citation type="submission" date="2019-01" db="EMBL/GenBank/DDBJ databases">
        <title>A draft genome assembly of the solar-powered sea slug Elysia chlorotica.</title>
        <authorList>
            <person name="Cai H."/>
            <person name="Li Q."/>
            <person name="Fang X."/>
            <person name="Li J."/>
            <person name="Curtis N.E."/>
            <person name="Altenburger A."/>
            <person name="Shibata T."/>
            <person name="Feng M."/>
            <person name="Maeda T."/>
            <person name="Schwartz J.A."/>
            <person name="Shigenobu S."/>
            <person name="Lundholm N."/>
            <person name="Nishiyama T."/>
            <person name="Yang H."/>
            <person name="Hasebe M."/>
            <person name="Li S."/>
            <person name="Pierce S.K."/>
            <person name="Wang J."/>
        </authorList>
    </citation>
    <scope>NUCLEOTIDE SEQUENCE [LARGE SCALE GENOMIC DNA]</scope>
    <source>
        <strain evidence="2">EC2010</strain>
        <tissue evidence="2">Whole organism of an adult</tissue>
    </source>
</reference>
<dbReference type="AlphaFoldDB" id="A0A433SW35"/>
<feature type="compositionally biased region" description="Basic and acidic residues" evidence="1">
    <location>
        <begin position="604"/>
        <end position="627"/>
    </location>
</feature>
<dbReference type="OrthoDB" id="20772at2759"/>
<feature type="compositionally biased region" description="Basic and acidic residues" evidence="1">
    <location>
        <begin position="540"/>
        <end position="554"/>
    </location>
</feature>
<feature type="compositionally biased region" description="Polar residues" evidence="1">
    <location>
        <begin position="1"/>
        <end position="13"/>
    </location>
</feature>
<proteinExistence type="predicted"/>
<keyword evidence="3" id="KW-1185">Reference proteome</keyword>
<evidence type="ECO:0000256" key="1">
    <source>
        <dbReference type="SAM" id="MobiDB-lite"/>
    </source>
</evidence>
<feature type="compositionally biased region" description="Basic and acidic residues" evidence="1">
    <location>
        <begin position="14"/>
        <end position="28"/>
    </location>
</feature>
<name>A0A433SW35_ELYCH</name>
<feature type="region of interest" description="Disordered" evidence="1">
    <location>
        <begin position="180"/>
        <end position="200"/>
    </location>
</feature>
<dbReference type="EMBL" id="RQTK01000929">
    <property type="protein sequence ID" value="RUS73500.1"/>
    <property type="molecule type" value="Genomic_DNA"/>
</dbReference>
<protein>
    <submittedName>
        <fullName evidence="2">Uncharacterized protein</fullName>
    </submittedName>
</protein>
<feature type="compositionally biased region" description="Polar residues" evidence="1">
    <location>
        <begin position="641"/>
        <end position="650"/>
    </location>
</feature>
<comment type="caution">
    <text evidence="2">The sequence shown here is derived from an EMBL/GenBank/DDBJ whole genome shotgun (WGS) entry which is preliminary data.</text>
</comment>
<feature type="compositionally biased region" description="Polar residues" evidence="1">
    <location>
        <begin position="385"/>
        <end position="401"/>
    </location>
</feature>